<dbReference type="RefSeq" id="WP_074795089.1">
    <property type="nucleotide sequence ID" value="NZ_FOAD01000006.1"/>
</dbReference>
<accession>A0A1H7RXH9</accession>
<gene>
    <name evidence="1" type="ORF">SAMN04488691_106209</name>
</gene>
<evidence type="ECO:0000313" key="1">
    <source>
        <dbReference type="EMBL" id="SEL64953.1"/>
    </source>
</evidence>
<dbReference type="AlphaFoldDB" id="A0A1H7RXH9"/>
<dbReference type="EMBL" id="FOAD01000006">
    <property type="protein sequence ID" value="SEL64953.1"/>
    <property type="molecule type" value="Genomic_DNA"/>
</dbReference>
<dbReference type="Proteomes" id="UP000183894">
    <property type="component" value="Unassembled WGS sequence"/>
</dbReference>
<dbReference type="OrthoDB" id="336310at2157"/>
<reference evidence="1 2" key="1">
    <citation type="submission" date="2016-10" db="EMBL/GenBank/DDBJ databases">
        <authorList>
            <person name="de Groot N.N."/>
        </authorList>
    </citation>
    <scope>NUCLEOTIDE SEQUENCE [LARGE SCALE GENOMIC DNA]</scope>
    <source>
        <strain evidence="1 2">CDM_5</strain>
    </source>
</reference>
<name>A0A1H7RXH9_HALLR</name>
<protein>
    <submittedName>
        <fullName evidence="1">Uncharacterized protein</fullName>
    </submittedName>
</protein>
<proteinExistence type="predicted"/>
<sequence>MSSVPLNSEETVAIFADQFTKSLGGLDATEQRRVLKKILRVLESDTPSRHVYEIPTGCDTLEIFREGNILRIYGKLVLGVPKDNKEYNILHLFYVDKHKYRQRDLVRFDELAEIALKQATVISSIQRIEEYLESNKALDADDVQQLLDEGNSLS</sequence>
<evidence type="ECO:0000313" key="2">
    <source>
        <dbReference type="Proteomes" id="UP000183894"/>
    </source>
</evidence>
<organism evidence="1 2">
    <name type="scientific">Haloferax larsenii</name>
    <dbReference type="NCBI Taxonomy" id="302484"/>
    <lineage>
        <taxon>Archaea</taxon>
        <taxon>Methanobacteriati</taxon>
        <taxon>Methanobacteriota</taxon>
        <taxon>Stenosarchaea group</taxon>
        <taxon>Halobacteria</taxon>
        <taxon>Halobacteriales</taxon>
        <taxon>Haloferacaceae</taxon>
        <taxon>Haloferax</taxon>
    </lineage>
</organism>